<dbReference type="Gene3D" id="3.20.20.80">
    <property type="entry name" value="Glycosidases"/>
    <property type="match status" value="1"/>
</dbReference>
<gene>
    <name evidence="8" type="ORF">ANIA_03309</name>
</gene>
<dbReference type="InterPro" id="IPR006047">
    <property type="entry name" value="GH13_cat_dom"/>
</dbReference>
<organism evidence="8 9">
    <name type="scientific">Emericella nidulans (strain FGSC A4 / ATCC 38163 / CBS 112.46 / NRRL 194 / M139)</name>
    <name type="common">Aspergillus nidulans</name>
    <dbReference type="NCBI Taxonomy" id="227321"/>
    <lineage>
        <taxon>Eukaryota</taxon>
        <taxon>Fungi</taxon>
        <taxon>Dikarya</taxon>
        <taxon>Ascomycota</taxon>
        <taxon>Pezizomycotina</taxon>
        <taxon>Eurotiomycetes</taxon>
        <taxon>Eurotiomycetidae</taxon>
        <taxon>Eurotiales</taxon>
        <taxon>Aspergillaceae</taxon>
        <taxon>Aspergillus</taxon>
        <taxon>Aspergillus subgen. Nidulantes</taxon>
    </lineage>
</organism>
<dbReference type="eggNOG" id="KOG0471">
    <property type="taxonomic scope" value="Eukaryota"/>
</dbReference>
<feature type="domain" description="Glycosyl hydrolase family 13 catalytic" evidence="7">
    <location>
        <begin position="43"/>
        <end position="430"/>
    </location>
</feature>
<sequence length="576" mass="64782">MLSLLTCCFPWKTDDRKRWRQIEESASRERLQTLPSWTAPDNTLIFQGFEWHVPADGQHWRRLSRALPGLKAIGIDSVWLPPGCKGMDPNGNGYDIYDLYDLGEFEQKGARRTKWGSREDLEELTRTAKEFGLGLIWDAVLNHKAGADYPEMCRAVKVDPERRTVAISKPSSISAWTGFEFAVRGDTYSSMKYHSQHFSGVDWDDNSKQGGIYLILGEVGNQDKKWAHDVSTEKGNYDYLMFADLDLSHPEVRADMFNWSCWITEQLSLDGMRLDAAKHMSTGFQRAFVEHIQKKVPGFYIIGEYWTANIRELVSYLDIMQYTVLAYDVPLVEKFSKLSRTRGADLRRIFDGTLVQCKPEHAVQSGQMMDTPVSPSFKLLAYALILLRKEGRPCLFYGDLYGIRANVKHPNIPSCNGKLPILTQARKHFAYGEQQDYFDAPNCLGFIRYGNARHPSGLACVMSNDGPASKRMYVGPGRAGEEWTDLLRPQAPPVIIDHCGHGLFPVEDLSVSVWVPAQAVTELEGEKIHSDLPVHPLPIANSMVGGNHGTCLCPILAGSALDSWLAGIPDRLLPSH</sequence>
<dbReference type="InParanoid" id="Q5B821"/>
<dbReference type="HOGENOM" id="CLU_024572_2_0_1"/>
<evidence type="ECO:0000256" key="3">
    <source>
        <dbReference type="ARBA" id="ARBA00022723"/>
    </source>
</evidence>
<dbReference type="EMBL" id="BN001306">
    <property type="protein sequence ID" value="CBF82985.1"/>
    <property type="molecule type" value="Genomic_DNA"/>
</dbReference>
<evidence type="ECO:0000256" key="6">
    <source>
        <dbReference type="ARBA" id="ARBA00023295"/>
    </source>
</evidence>
<evidence type="ECO:0000256" key="1">
    <source>
        <dbReference type="ARBA" id="ARBA00001913"/>
    </source>
</evidence>
<evidence type="ECO:0000256" key="4">
    <source>
        <dbReference type="ARBA" id="ARBA00022801"/>
    </source>
</evidence>
<accession>C8VHZ2</accession>
<dbReference type="PIRSF" id="PIRSF001021">
    <property type="entry name" value="Alph-amls_thrmst"/>
    <property type="match status" value="1"/>
</dbReference>
<evidence type="ECO:0000256" key="2">
    <source>
        <dbReference type="ARBA" id="ARBA00008061"/>
    </source>
</evidence>
<keyword evidence="3" id="KW-0479">Metal-binding</keyword>
<evidence type="ECO:0000313" key="8">
    <source>
        <dbReference type="EMBL" id="CBF82985.1"/>
    </source>
</evidence>
<dbReference type="RefSeq" id="XP_660913.1">
    <property type="nucleotide sequence ID" value="XM_655821.1"/>
</dbReference>
<dbReference type="KEGG" id="ani:ANIA_03309"/>
<evidence type="ECO:0000256" key="5">
    <source>
        <dbReference type="ARBA" id="ARBA00023277"/>
    </source>
</evidence>
<dbReference type="SUPFAM" id="SSF51445">
    <property type="entry name" value="(Trans)glycosidases"/>
    <property type="match status" value="1"/>
</dbReference>
<dbReference type="InterPro" id="IPR013780">
    <property type="entry name" value="Glyco_hydro_b"/>
</dbReference>
<dbReference type="STRING" id="227321.Q5B821"/>
<dbReference type="GO" id="GO:0005509">
    <property type="term" value="F:calcium ion binding"/>
    <property type="evidence" value="ECO:0007669"/>
    <property type="project" value="InterPro"/>
</dbReference>
<dbReference type="Pfam" id="PF00128">
    <property type="entry name" value="Alpha-amylase"/>
    <property type="match status" value="1"/>
</dbReference>
<dbReference type="Gene3D" id="2.40.30.140">
    <property type="match status" value="1"/>
</dbReference>
<dbReference type="InterPro" id="IPR017853">
    <property type="entry name" value="GH"/>
</dbReference>
<dbReference type="OrthoDB" id="550577at2759"/>
<comment type="cofactor">
    <cofactor evidence="1">
        <name>Ca(2+)</name>
        <dbReference type="ChEBI" id="CHEBI:29108"/>
    </cofactor>
</comment>
<keyword evidence="6" id="KW-0326">Glycosidase</keyword>
<dbReference type="Proteomes" id="UP000000560">
    <property type="component" value="Chromosome VI"/>
</dbReference>
<accession>Q5B821</accession>
<dbReference type="Gene3D" id="2.60.40.1180">
    <property type="entry name" value="Golgi alpha-mannosidase II"/>
    <property type="match status" value="1"/>
</dbReference>
<dbReference type="GeneID" id="2874353"/>
<dbReference type="InterPro" id="IPR013776">
    <property type="entry name" value="A-amylase_thermo"/>
</dbReference>
<evidence type="ECO:0000259" key="7">
    <source>
        <dbReference type="SMART" id="SM00642"/>
    </source>
</evidence>
<keyword evidence="9" id="KW-1185">Reference proteome</keyword>
<protein>
    <submittedName>
        <fullName evidence="8">Alpha-amylase, putative (AFU_orthologue AFUA_1G15150)</fullName>
    </submittedName>
</protein>
<dbReference type="SMART" id="SM00642">
    <property type="entry name" value="Aamy"/>
    <property type="match status" value="1"/>
</dbReference>
<keyword evidence="5" id="KW-0119">Carbohydrate metabolism</keyword>
<name>Q5B821_EMENI</name>
<dbReference type="SUPFAM" id="SSF51011">
    <property type="entry name" value="Glycosyl hydrolase domain"/>
    <property type="match status" value="1"/>
</dbReference>
<dbReference type="NCBIfam" id="NF006969">
    <property type="entry name" value="PRK09441.1-2"/>
    <property type="match status" value="1"/>
</dbReference>
<dbReference type="OMA" id="CVVIMSN"/>
<reference evidence="9" key="1">
    <citation type="journal article" date="2005" name="Nature">
        <title>Sequencing of Aspergillus nidulans and comparative analysis with A. fumigatus and A. oryzae.</title>
        <authorList>
            <person name="Galagan J.E."/>
            <person name="Calvo S.E."/>
            <person name="Cuomo C."/>
            <person name="Ma L.J."/>
            <person name="Wortman J.R."/>
            <person name="Batzoglou S."/>
            <person name="Lee S.I."/>
            <person name="Basturkmen M."/>
            <person name="Spevak C.C."/>
            <person name="Clutterbuck J."/>
            <person name="Kapitonov V."/>
            <person name="Jurka J."/>
            <person name="Scazzocchio C."/>
            <person name="Farman M."/>
            <person name="Butler J."/>
            <person name="Purcell S."/>
            <person name="Harris S."/>
            <person name="Braus G.H."/>
            <person name="Draht O."/>
            <person name="Busch S."/>
            <person name="D'Enfert C."/>
            <person name="Bouchier C."/>
            <person name="Goldman G.H."/>
            <person name="Bell-Pedersen D."/>
            <person name="Griffiths-Jones S."/>
            <person name="Doonan J.H."/>
            <person name="Yu J."/>
            <person name="Vienken K."/>
            <person name="Pain A."/>
            <person name="Freitag M."/>
            <person name="Selker E.U."/>
            <person name="Archer D.B."/>
            <person name="Penalva M.A."/>
            <person name="Oakley B.R."/>
            <person name="Momany M."/>
            <person name="Tanaka T."/>
            <person name="Kumagai T."/>
            <person name="Asai K."/>
            <person name="Machida M."/>
            <person name="Nierman W.C."/>
            <person name="Denning D.W."/>
            <person name="Caddick M."/>
            <person name="Hynes M."/>
            <person name="Paoletti M."/>
            <person name="Fischer R."/>
            <person name="Miller B."/>
            <person name="Dyer P."/>
            <person name="Sachs M.S."/>
            <person name="Osmani S.A."/>
            <person name="Birren B.W."/>
        </authorList>
    </citation>
    <scope>NUCLEOTIDE SEQUENCE [LARGE SCALE GENOMIC DNA]</scope>
    <source>
        <strain evidence="9">FGSC A4 / ATCC 38163 / CBS 112.46 / NRRL 194 / M139</strain>
    </source>
</reference>
<dbReference type="AlphaFoldDB" id="Q5B821"/>
<dbReference type="CDD" id="cd11318">
    <property type="entry name" value="AmyAc_bac_fung_AmyA"/>
    <property type="match status" value="1"/>
</dbReference>
<keyword evidence="4" id="KW-0378">Hydrolase</keyword>
<dbReference type="GO" id="GO:0004553">
    <property type="term" value="F:hydrolase activity, hydrolyzing O-glycosyl compounds"/>
    <property type="evidence" value="ECO:0007669"/>
    <property type="project" value="InterPro"/>
</dbReference>
<dbReference type="PANTHER" id="PTHR43447">
    <property type="entry name" value="ALPHA-AMYLASE"/>
    <property type="match status" value="1"/>
</dbReference>
<reference evidence="9" key="2">
    <citation type="journal article" date="2009" name="Fungal Genet. Biol.">
        <title>The 2008 update of the Aspergillus nidulans genome annotation: a community effort.</title>
        <authorList>
            <person name="Wortman J.R."/>
            <person name="Gilsenan J.M."/>
            <person name="Joardar V."/>
            <person name="Deegan J."/>
            <person name="Clutterbuck J."/>
            <person name="Andersen M.R."/>
            <person name="Archer D."/>
            <person name="Bencina M."/>
            <person name="Braus G."/>
            <person name="Coutinho P."/>
            <person name="von Dohren H."/>
            <person name="Doonan J."/>
            <person name="Driessen A.J."/>
            <person name="Durek P."/>
            <person name="Espeso E."/>
            <person name="Fekete E."/>
            <person name="Flipphi M."/>
            <person name="Estrada C.G."/>
            <person name="Geysens S."/>
            <person name="Goldman G."/>
            <person name="de Groot P.W."/>
            <person name="Hansen K."/>
            <person name="Harris S.D."/>
            <person name="Heinekamp T."/>
            <person name="Helmstaedt K."/>
            <person name="Henrissat B."/>
            <person name="Hofmann G."/>
            <person name="Homan T."/>
            <person name="Horio T."/>
            <person name="Horiuchi H."/>
            <person name="James S."/>
            <person name="Jones M."/>
            <person name="Karaffa L."/>
            <person name="Karanyi Z."/>
            <person name="Kato M."/>
            <person name="Keller N."/>
            <person name="Kelly D.E."/>
            <person name="Kiel J.A."/>
            <person name="Kim J.M."/>
            <person name="van der Klei I.J."/>
            <person name="Klis F.M."/>
            <person name="Kovalchuk A."/>
            <person name="Krasevec N."/>
            <person name="Kubicek C.P."/>
            <person name="Liu B."/>
            <person name="Maccabe A."/>
            <person name="Meyer V."/>
            <person name="Mirabito P."/>
            <person name="Miskei M."/>
            <person name="Mos M."/>
            <person name="Mullins J."/>
            <person name="Nelson D.R."/>
            <person name="Nielsen J."/>
            <person name="Oakley B.R."/>
            <person name="Osmani S.A."/>
            <person name="Pakula T."/>
            <person name="Paszewski A."/>
            <person name="Paulsen I."/>
            <person name="Pilsyk S."/>
            <person name="Pocsi I."/>
            <person name="Punt P.J."/>
            <person name="Ram A.F."/>
            <person name="Ren Q."/>
            <person name="Robellet X."/>
            <person name="Robson G."/>
            <person name="Seiboth B."/>
            <person name="van Solingen P."/>
            <person name="Specht T."/>
            <person name="Sun J."/>
            <person name="Taheri-Talesh N."/>
            <person name="Takeshita N."/>
            <person name="Ussery D."/>
            <person name="vanKuyk P.A."/>
            <person name="Visser H."/>
            <person name="van de Vondervoort P.J."/>
            <person name="de Vries R.P."/>
            <person name="Walton J."/>
            <person name="Xiang X."/>
            <person name="Xiong Y."/>
            <person name="Zeng A.P."/>
            <person name="Brandt B.W."/>
            <person name="Cornell M.J."/>
            <person name="van den Hondel C.A."/>
            <person name="Visser J."/>
            <person name="Oliver S.G."/>
            <person name="Turner G."/>
        </authorList>
    </citation>
    <scope>GENOME REANNOTATION</scope>
    <source>
        <strain evidence="9">FGSC A4 / ATCC 38163 / CBS 112.46 / NRRL 194 / M139</strain>
    </source>
</reference>
<dbReference type="CAZy" id="GH13">
    <property type="family name" value="Glycoside Hydrolase Family 13"/>
</dbReference>
<evidence type="ECO:0000313" key="9">
    <source>
        <dbReference type="Proteomes" id="UP000000560"/>
    </source>
</evidence>
<proteinExistence type="inferred from homology"/>
<comment type="similarity">
    <text evidence="2">Belongs to the glycosyl hydrolase 13 family.</text>
</comment>
<dbReference type="GO" id="GO:0005975">
    <property type="term" value="P:carbohydrate metabolic process"/>
    <property type="evidence" value="ECO:0007669"/>
    <property type="project" value="InterPro"/>
</dbReference>